<dbReference type="InterPro" id="IPR013780">
    <property type="entry name" value="Glyco_hydro_b"/>
</dbReference>
<name>A0A948TD18_9BACT</name>
<organism evidence="2 3">
    <name type="scientific">Candidatus Phocaeicola faecigallinarum</name>
    <dbReference type="NCBI Taxonomy" id="2838732"/>
    <lineage>
        <taxon>Bacteria</taxon>
        <taxon>Pseudomonadati</taxon>
        <taxon>Bacteroidota</taxon>
        <taxon>Bacteroidia</taxon>
        <taxon>Bacteroidales</taxon>
        <taxon>Bacteroidaceae</taxon>
        <taxon>Phocaeicola</taxon>
    </lineage>
</organism>
<accession>A0A948TD18</accession>
<evidence type="ECO:0000259" key="1">
    <source>
        <dbReference type="Pfam" id="PF16757"/>
    </source>
</evidence>
<evidence type="ECO:0000313" key="2">
    <source>
        <dbReference type="EMBL" id="MBU3838743.1"/>
    </source>
</evidence>
<dbReference type="AlphaFoldDB" id="A0A948TD18"/>
<reference evidence="2" key="2">
    <citation type="submission" date="2021-04" db="EMBL/GenBank/DDBJ databases">
        <authorList>
            <person name="Gilroy R."/>
        </authorList>
    </citation>
    <scope>NUCLEOTIDE SEQUENCE</scope>
    <source>
        <strain evidence="2">G4-2901</strain>
    </source>
</reference>
<dbReference type="Pfam" id="PF16757">
    <property type="entry name" value="Fucosidase_C"/>
    <property type="match status" value="1"/>
</dbReference>
<dbReference type="Gene3D" id="2.60.40.1180">
    <property type="entry name" value="Golgi alpha-mannosidase II"/>
    <property type="match status" value="1"/>
</dbReference>
<proteinExistence type="predicted"/>
<feature type="domain" description="Alpha-L-fucosidase C-terminal" evidence="1">
    <location>
        <begin position="33"/>
        <end position="112"/>
    </location>
</feature>
<evidence type="ECO:0000313" key="3">
    <source>
        <dbReference type="Proteomes" id="UP000783796"/>
    </source>
</evidence>
<dbReference type="EMBL" id="JAHLFW010000088">
    <property type="protein sequence ID" value="MBU3838743.1"/>
    <property type="molecule type" value="Genomic_DNA"/>
</dbReference>
<gene>
    <name evidence="2" type="ORF">H9777_10625</name>
</gene>
<reference evidence="2" key="1">
    <citation type="journal article" date="2021" name="PeerJ">
        <title>Extensive microbial diversity within the chicken gut microbiome revealed by metagenomics and culture.</title>
        <authorList>
            <person name="Gilroy R."/>
            <person name="Ravi A."/>
            <person name="Getino M."/>
            <person name="Pursley I."/>
            <person name="Horton D.L."/>
            <person name="Alikhan N.F."/>
            <person name="Baker D."/>
            <person name="Gharbi K."/>
            <person name="Hall N."/>
            <person name="Watson M."/>
            <person name="Adriaenssens E.M."/>
            <person name="Foster-Nyarko E."/>
            <person name="Jarju S."/>
            <person name="Secka A."/>
            <person name="Antonio M."/>
            <person name="Oren A."/>
            <person name="Chaudhuri R.R."/>
            <person name="La Ragione R."/>
            <person name="Hildebrand F."/>
            <person name="Pallen M.J."/>
        </authorList>
    </citation>
    <scope>NUCLEOTIDE SEQUENCE</scope>
    <source>
        <strain evidence="2">G4-2901</strain>
    </source>
</reference>
<sequence length="114" mass="12777">MMSRFQWGQQVSEVELGKYGSQAGYTCRLGKSREEIRFTQKGNNLYAVALAWPEDGMIVIKSLSESSRLLNGKINEVELLGYGKVDFIRTEKGLEVNLPEAGLNEIAPVLKIRL</sequence>
<protein>
    <recommendedName>
        <fullName evidence="1">Alpha-L-fucosidase C-terminal domain-containing protein</fullName>
    </recommendedName>
</protein>
<dbReference type="Proteomes" id="UP000783796">
    <property type="component" value="Unassembled WGS sequence"/>
</dbReference>
<dbReference type="InterPro" id="IPR031919">
    <property type="entry name" value="Fucosidase_C"/>
</dbReference>
<comment type="caution">
    <text evidence="2">The sequence shown here is derived from an EMBL/GenBank/DDBJ whole genome shotgun (WGS) entry which is preliminary data.</text>
</comment>